<keyword evidence="8" id="KW-1185">Reference proteome</keyword>
<dbReference type="PANTHER" id="PTHR41286">
    <property type="entry name" value="HNH NUCLEASE YAJD-RELATED"/>
    <property type="match status" value="1"/>
</dbReference>
<dbReference type="Proteomes" id="UP000186878">
    <property type="component" value="Unassembled WGS sequence"/>
</dbReference>
<evidence type="ECO:0000256" key="4">
    <source>
        <dbReference type="ARBA" id="ARBA00040194"/>
    </source>
</evidence>
<evidence type="ECO:0000313" key="7">
    <source>
        <dbReference type="EMBL" id="OLO05270.1"/>
    </source>
</evidence>
<dbReference type="AlphaFoldDB" id="A0A1Q8SUY5"/>
<feature type="domain" description="HNH nuclease" evidence="6">
    <location>
        <begin position="52"/>
        <end position="106"/>
    </location>
</feature>
<evidence type="ECO:0000256" key="1">
    <source>
        <dbReference type="ARBA" id="ARBA00022722"/>
    </source>
</evidence>
<keyword evidence="2" id="KW-0378">Hydrolase</keyword>
<keyword evidence="1" id="KW-0540">Nuclease</keyword>
<proteinExistence type="inferred from homology"/>
<evidence type="ECO:0000259" key="6">
    <source>
        <dbReference type="SMART" id="SM00507"/>
    </source>
</evidence>
<evidence type="ECO:0000256" key="5">
    <source>
        <dbReference type="SAM" id="MobiDB-lite"/>
    </source>
</evidence>
<protein>
    <recommendedName>
        <fullName evidence="4">Putative HNH nuclease YajD</fullName>
    </recommendedName>
</protein>
<accession>A0A1Q8SUY5</accession>
<sequence length="118" mass="13024">MPSSPPRPCRSPACGNKTISRHGYCDEHADKSTGWTQRRSGKSGRGGRPWRRKRDRILQRDRGLCQPCLRANRVMPATEVDHIVNVESGGTDDDSNLEAICSPCHKAKTAREAQAGRG</sequence>
<dbReference type="CDD" id="cd00085">
    <property type="entry name" value="HNHc"/>
    <property type="match status" value="1"/>
</dbReference>
<dbReference type="Gene3D" id="1.10.30.50">
    <property type="match status" value="1"/>
</dbReference>
<dbReference type="Pfam" id="PF01844">
    <property type="entry name" value="HNH"/>
    <property type="match status" value="1"/>
</dbReference>
<gene>
    <name evidence="7" type="ORF">BTW07_04375</name>
</gene>
<dbReference type="GO" id="GO:0005829">
    <property type="term" value="C:cytosol"/>
    <property type="evidence" value="ECO:0007669"/>
    <property type="project" value="TreeGrafter"/>
</dbReference>
<dbReference type="InterPro" id="IPR003615">
    <property type="entry name" value="HNH_nuc"/>
</dbReference>
<dbReference type="GO" id="GO:0004519">
    <property type="term" value="F:endonuclease activity"/>
    <property type="evidence" value="ECO:0007669"/>
    <property type="project" value="UniProtKB-KW"/>
</dbReference>
<dbReference type="GO" id="GO:0008270">
    <property type="term" value="F:zinc ion binding"/>
    <property type="evidence" value="ECO:0007669"/>
    <property type="project" value="InterPro"/>
</dbReference>
<keyword evidence="7" id="KW-0255">Endonuclease</keyword>
<comment type="similarity">
    <text evidence="3">Belongs to the HNH nuclease family.</text>
</comment>
<reference evidence="7 8" key="1">
    <citation type="submission" date="2016-12" db="EMBL/GenBank/DDBJ databases">
        <title>Draft genome sequences of strains Salinicola socius SMB35, Salinicola sp. MH3R3-1 and Chromohalobacter sp. SMB17 from the Verkhnekamsk potash mining region of Russia.</title>
        <authorList>
            <person name="Mavrodi D.V."/>
            <person name="Olsson B.E."/>
            <person name="Korsakova E.S."/>
            <person name="Pyankova A."/>
            <person name="Mavrodi O.V."/>
            <person name="Plotnikova E.G."/>
        </authorList>
    </citation>
    <scope>NUCLEOTIDE SEQUENCE [LARGE SCALE GENOMIC DNA]</scope>
    <source>
        <strain evidence="7 8">SMB35</strain>
    </source>
</reference>
<name>A0A1Q8SUY5_9GAMM</name>
<dbReference type="GO" id="GO:0003676">
    <property type="term" value="F:nucleic acid binding"/>
    <property type="evidence" value="ECO:0007669"/>
    <property type="project" value="InterPro"/>
</dbReference>
<dbReference type="InterPro" id="IPR002711">
    <property type="entry name" value="HNH"/>
</dbReference>
<comment type="caution">
    <text evidence="7">The sequence shown here is derived from an EMBL/GenBank/DDBJ whole genome shotgun (WGS) entry which is preliminary data.</text>
</comment>
<dbReference type="EMBL" id="MSDO01000004">
    <property type="protein sequence ID" value="OLO05270.1"/>
    <property type="molecule type" value="Genomic_DNA"/>
</dbReference>
<evidence type="ECO:0000313" key="8">
    <source>
        <dbReference type="Proteomes" id="UP000186878"/>
    </source>
</evidence>
<dbReference type="OrthoDB" id="5292295at2"/>
<feature type="region of interest" description="Disordered" evidence="5">
    <location>
        <begin position="25"/>
        <end position="55"/>
    </location>
</feature>
<dbReference type="STRING" id="404433.BTW07_04375"/>
<evidence type="ECO:0000256" key="3">
    <source>
        <dbReference type="ARBA" id="ARBA00038412"/>
    </source>
</evidence>
<dbReference type="GO" id="GO:0016787">
    <property type="term" value="F:hydrolase activity"/>
    <property type="evidence" value="ECO:0007669"/>
    <property type="project" value="UniProtKB-KW"/>
</dbReference>
<evidence type="ECO:0000256" key="2">
    <source>
        <dbReference type="ARBA" id="ARBA00022801"/>
    </source>
</evidence>
<organism evidence="7 8">
    <name type="scientific">Salinicola socius</name>
    <dbReference type="NCBI Taxonomy" id="404433"/>
    <lineage>
        <taxon>Bacteria</taxon>
        <taxon>Pseudomonadati</taxon>
        <taxon>Pseudomonadota</taxon>
        <taxon>Gammaproteobacteria</taxon>
        <taxon>Oceanospirillales</taxon>
        <taxon>Halomonadaceae</taxon>
        <taxon>Salinicola</taxon>
    </lineage>
</organism>
<dbReference type="PANTHER" id="PTHR41286:SF1">
    <property type="entry name" value="HNH NUCLEASE YAJD-RELATED"/>
    <property type="match status" value="1"/>
</dbReference>
<dbReference type="RefSeq" id="WP_075568954.1">
    <property type="nucleotide sequence ID" value="NZ_MSDO01000004.1"/>
</dbReference>
<dbReference type="SMART" id="SM00507">
    <property type="entry name" value="HNHc"/>
    <property type="match status" value="1"/>
</dbReference>